<evidence type="ECO:0000256" key="1">
    <source>
        <dbReference type="SAM" id="MobiDB-lite"/>
    </source>
</evidence>
<dbReference type="Proteomes" id="UP001230328">
    <property type="component" value="Unassembled WGS sequence"/>
</dbReference>
<name>A0ABU0SNA1_9ACTN</name>
<sequence>MSQPMVPATRSCLPLRRRPAVLLATAAARLIVAFKPHRIRRVLCVVRRGAAPATTRQALAAREAVVAVSARCAGEGCLQRSVATALLCRMRGVWPDWCTGVRTAPFRAHAWVEADGLPVGEPHRPEEYRRMIVVPAVRPEKRPPEDSPEAPGRRDVPVAEERR</sequence>
<dbReference type="NCBIfam" id="NF033537">
    <property type="entry name" value="lasso_biosyn_B2"/>
    <property type="match status" value="1"/>
</dbReference>
<feature type="compositionally biased region" description="Basic and acidic residues" evidence="1">
    <location>
        <begin position="138"/>
        <end position="163"/>
    </location>
</feature>
<dbReference type="RefSeq" id="WP_307519363.1">
    <property type="nucleotide sequence ID" value="NZ_JAUSZI010000002.1"/>
</dbReference>
<dbReference type="InterPro" id="IPR053521">
    <property type="entry name" value="McjB-like"/>
</dbReference>
<evidence type="ECO:0000313" key="4">
    <source>
        <dbReference type="Proteomes" id="UP001230328"/>
    </source>
</evidence>
<reference evidence="3 4" key="1">
    <citation type="submission" date="2023-07" db="EMBL/GenBank/DDBJ databases">
        <title>Comparative genomics of wheat-associated soil bacteria to identify genetic determinants of phenazine resistance.</title>
        <authorList>
            <person name="Mouncey N."/>
        </authorList>
    </citation>
    <scope>NUCLEOTIDE SEQUENCE [LARGE SCALE GENOMIC DNA]</scope>
    <source>
        <strain evidence="3 4">V2I4</strain>
    </source>
</reference>
<feature type="region of interest" description="Disordered" evidence="1">
    <location>
        <begin position="136"/>
        <end position="163"/>
    </location>
</feature>
<evidence type="ECO:0000259" key="2">
    <source>
        <dbReference type="Pfam" id="PF13471"/>
    </source>
</evidence>
<accession>A0ABU0SNA1</accession>
<dbReference type="EMBL" id="JAUSZI010000002">
    <property type="protein sequence ID" value="MDQ1024146.1"/>
    <property type="molecule type" value="Genomic_DNA"/>
</dbReference>
<gene>
    <name evidence="3" type="ORF">QF035_001728</name>
</gene>
<protein>
    <recommendedName>
        <fullName evidence="2">Microcin J25-processing protein McjB C-terminal domain-containing protein</fullName>
    </recommendedName>
</protein>
<keyword evidence="4" id="KW-1185">Reference proteome</keyword>
<proteinExistence type="predicted"/>
<feature type="domain" description="Microcin J25-processing protein McjB C-terminal" evidence="2">
    <location>
        <begin position="22"/>
        <end position="131"/>
    </location>
</feature>
<dbReference type="Pfam" id="PF13471">
    <property type="entry name" value="Transglut_core3"/>
    <property type="match status" value="1"/>
</dbReference>
<evidence type="ECO:0000313" key="3">
    <source>
        <dbReference type="EMBL" id="MDQ1024146.1"/>
    </source>
</evidence>
<comment type="caution">
    <text evidence="3">The sequence shown here is derived from an EMBL/GenBank/DDBJ whole genome shotgun (WGS) entry which is preliminary data.</text>
</comment>
<dbReference type="InterPro" id="IPR032708">
    <property type="entry name" value="McjB_C"/>
</dbReference>
<organism evidence="3 4">
    <name type="scientific">Streptomyces umbrinus</name>
    <dbReference type="NCBI Taxonomy" id="67370"/>
    <lineage>
        <taxon>Bacteria</taxon>
        <taxon>Bacillati</taxon>
        <taxon>Actinomycetota</taxon>
        <taxon>Actinomycetes</taxon>
        <taxon>Kitasatosporales</taxon>
        <taxon>Streptomycetaceae</taxon>
        <taxon>Streptomyces</taxon>
        <taxon>Streptomyces phaeochromogenes group</taxon>
    </lineage>
</organism>